<evidence type="ECO:0000313" key="1">
    <source>
        <dbReference type="EMBL" id="CAG8813154.1"/>
    </source>
</evidence>
<keyword evidence="2" id="KW-1185">Reference proteome</keyword>
<evidence type="ECO:0000313" key="2">
    <source>
        <dbReference type="Proteomes" id="UP000789920"/>
    </source>
</evidence>
<gene>
    <name evidence="1" type="ORF">RPERSI_LOCUS23700</name>
</gene>
<accession>A0ACA9RVC6</accession>
<name>A0ACA9RVC6_9GLOM</name>
<protein>
    <submittedName>
        <fullName evidence="1">32659_t:CDS:1</fullName>
    </submittedName>
</protein>
<reference evidence="1" key="1">
    <citation type="submission" date="2021-06" db="EMBL/GenBank/DDBJ databases">
        <authorList>
            <person name="Kallberg Y."/>
            <person name="Tangrot J."/>
            <person name="Rosling A."/>
        </authorList>
    </citation>
    <scope>NUCLEOTIDE SEQUENCE</scope>
    <source>
        <strain evidence="1">MA461A</strain>
    </source>
</reference>
<proteinExistence type="predicted"/>
<feature type="non-terminal residue" evidence="1">
    <location>
        <position position="1"/>
    </location>
</feature>
<sequence length="230" mass="26821">LWQSINQKFEYFKQELYSSRPIFTVGNNETEINLLDDYTKTKTSELLKVSEVQVNERIKTSRGRLLPGFIPSSVAESLIKKTNLNWRAPAINYLNSIYFVILKLVNKSVDDTFSRFPNLVGQISDFHEVLKRENQEPTSTLEIMALVMAYFKIALNRYVDIIAMTIIHTFIDQFTKHIEERMIGICVLDGKFQLDEMIKEDDSIKHQRDYLTNLEKNLKESLDNIVKFGI</sequence>
<organism evidence="1 2">
    <name type="scientific">Racocetra persica</name>
    <dbReference type="NCBI Taxonomy" id="160502"/>
    <lineage>
        <taxon>Eukaryota</taxon>
        <taxon>Fungi</taxon>
        <taxon>Fungi incertae sedis</taxon>
        <taxon>Mucoromycota</taxon>
        <taxon>Glomeromycotina</taxon>
        <taxon>Glomeromycetes</taxon>
        <taxon>Diversisporales</taxon>
        <taxon>Gigasporaceae</taxon>
        <taxon>Racocetra</taxon>
    </lineage>
</organism>
<dbReference type="Proteomes" id="UP000789920">
    <property type="component" value="Unassembled WGS sequence"/>
</dbReference>
<comment type="caution">
    <text evidence="1">The sequence shown here is derived from an EMBL/GenBank/DDBJ whole genome shotgun (WGS) entry which is preliminary data.</text>
</comment>
<dbReference type="EMBL" id="CAJVQC010074585">
    <property type="protein sequence ID" value="CAG8813154.1"/>
    <property type="molecule type" value="Genomic_DNA"/>
</dbReference>